<dbReference type="SUPFAM" id="SSF50341">
    <property type="entry name" value="CheW-like"/>
    <property type="match status" value="1"/>
</dbReference>
<dbReference type="InterPro" id="IPR036061">
    <property type="entry name" value="CheW-like_dom_sf"/>
</dbReference>
<dbReference type="SMART" id="SM00260">
    <property type="entry name" value="CheW"/>
    <property type="match status" value="1"/>
</dbReference>
<dbReference type="RefSeq" id="WP_062153041.1">
    <property type="nucleotide sequence ID" value="NZ_CP012373.2"/>
</dbReference>
<evidence type="ECO:0000313" key="3">
    <source>
        <dbReference type="Proteomes" id="UP000234271"/>
    </source>
</evidence>
<dbReference type="Gene3D" id="2.40.50.180">
    <property type="entry name" value="CheA-289, Domain 4"/>
    <property type="match status" value="1"/>
</dbReference>
<reference evidence="3" key="1">
    <citation type="submission" date="2016-12" db="EMBL/GenBank/DDBJ databases">
        <title>Complete Genome Sequence of Beggiatoa leptomitiformis D-401.</title>
        <authorList>
            <person name="Fomenkov A."/>
            <person name="Vincze T."/>
            <person name="Grabovich M."/>
            <person name="Anton B.P."/>
            <person name="Dubinina G."/>
            <person name="Orlova M."/>
            <person name="Belousova E."/>
            <person name="Roberts R.J."/>
        </authorList>
    </citation>
    <scope>NUCLEOTIDE SEQUENCE [LARGE SCALE GENOMIC DNA]</scope>
    <source>
        <strain evidence="3">D-401</strain>
    </source>
</reference>
<evidence type="ECO:0000259" key="1">
    <source>
        <dbReference type="PROSITE" id="PS50851"/>
    </source>
</evidence>
<accession>A0A2N9YJH8</accession>
<dbReference type="AlphaFoldDB" id="A0A2N9YJH8"/>
<dbReference type="PROSITE" id="PS50851">
    <property type="entry name" value="CHEW"/>
    <property type="match status" value="1"/>
</dbReference>
<keyword evidence="3" id="KW-1185">Reference proteome</keyword>
<dbReference type="Gene3D" id="2.30.30.40">
    <property type="entry name" value="SH3 Domains"/>
    <property type="match status" value="1"/>
</dbReference>
<evidence type="ECO:0000313" key="2">
    <source>
        <dbReference type="EMBL" id="AUI70629.2"/>
    </source>
</evidence>
<gene>
    <name evidence="2" type="ORF">BLE401_12580</name>
</gene>
<dbReference type="Pfam" id="PF01584">
    <property type="entry name" value="CheW"/>
    <property type="match status" value="1"/>
</dbReference>
<dbReference type="InterPro" id="IPR039315">
    <property type="entry name" value="CheW"/>
</dbReference>
<dbReference type="EMBL" id="CP018889">
    <property type="protein sequence ID" value="AUI70629.2"/>
    <property type="molecule type" value="Genomic_DNA"/>
</dbReference>
<organism evidence="2 3">
    <name type="scientific">Beggiatoa leptomitoformis</name>
    <dbReference type="NCBI Taxonomy" id="288004"/>
    <lineage>
        <taxon>Bacteria</taxon>
        <taxon>Pseudomonadati</taxon>
        <taxon>Pseudomonadota</taxon>
        <taxon>Gammaproteobacteria</taxon>
        <taxon>Thiotrichales</taxon>
        <taxon>Thiotrichaceae</taxon>
        <taxon>Beggiatoa</taxon>
    </lineage>
</organism>
<dbReference type="STRING" id="288004.AL038_11695"/>
<dbReference type="GO" id="GO:0005829">
    <property type="term" value="C:cytosol"/>
    <property type="evidence" value="ECO:0007669"/>
    <property type="project" value="TreeGrafter"/>
</dbReference>
<dbReference type="Proteomes" id="UP000234271">
    <property type="component" value="Chromosome"/>
</dbReference>
<dbReference type="GO" id="GO:0007165">
    <property type="term" value="P:signal transduction"/>
    <property type="evidence" value="ECO:0007669"/>
    <property type="project" value="InterPro"/>
</dbReference>
<dbReference type="OrthoDB" id="5298045at2"/>
<proteinExistence type="predicted"/>
<dbReference type="PANTHER" id="PTHR22617:SF43">
    <property type="entry name" value="PROTEIN PILI"/>
    <property type="match status" value="1"/>
</dbReference>
<protein>
    <submittedName>
        <fullName evidence="2">Chemotaxis protein CheW</fullName>
    </submittedName>
</protein>
<sequence length="216" mass="24581">MLQLHAIHDKNRFNPRWRRWQTEKQSLPVSKVFSMPNTMAQTPFQWLQELERRAKQKARGIPRQEKVQQIWRGIAFRVGNTPLVTPLSEIREILPYPTYLAKVPGAKGWVKGLANIRGLLLPIVDLQACLDGKATPIENCTRLVIINQAGISAGLVVDEVLGIKHFPEEIKDTDTPCKDAWLTPFAKGMFTEEDSIWTIFDMHALAESEVFLRAAL</sequence>
<dbReference type="GO" id="GO:0006935">
    <property type="term" value="P:chemotaxis"/>
    <property type="evidence" value="ECO:0007669"/>
    <property type="project" value="InterPro"/>
</dbReference>
<feature type="domain" description="CheW-like" evidence="1">
    <location>
        <begin position="70"/>
        <end position="211"/>
    </location>
</feature>
<name>A0A2N9YJH8_9GAMM</name>
<dbReference type="PANTHER" id="PTHR22617">
    <property type="entry name" value="CHEMOTAXIS SENSOR HISTIDINE KINASE-RELATED"/>
    <property type="match status" value="1"/>
</dbReference>
<dbReference type="InterPro" id="IPR002545">
    <property type="entry name" value="CheW-lke_dom"/>
</dbReference>